<keyword evidence="3" id="KW-1185">Reference proteome</keyword>
<gene>
    <name evidence="2" type="ORF">ACFPP6_06530</name>
</gene>
<name>A0ABV9ZVU4_9ACTN</name>
<feature type="domain" description="Ferric siderophore reductase C-terminal" evidence="1">
    <location>
        <begin position="212"/>
        <end position="232"/>
    </location>
</feature>
<organism evidence="2 3">
    <name type="scientific">Streptomyces aureoversilis</name>
    <dbReference type="NCBI Taxonomy" id="67277"/>
    <lineage>
        <taxon>Bacteria</taxon>
        <taxon>Bacillati</taxon>
        <taxon>Actinomycetota</taxon>
        <taxon>Actinomycetes</taxon>
        <taxon>Kitasatosporales</taxon>
        <taxon>Streptomycetaceae</taxon>
        <taxon>Streptomyces</taxon>
    </lineage>
</organism>
<dbReference type="EMBL" id="JBHSKJ010000003">
    <property type="protein sequence ID" value="MFC5144343.1"/>
    <property type="molecule type" value="Genomic_DNA"/>
</dbReference>
<evidence type="ECO:0000259" key="1">
    <source>
        <dbReference type="Pfam" id="PF11575"/>
    </source>
</evidence>
<dbReference type="Proteomes" id="UP001596222">
    <property type="component" value="Unassembled WGS sequence"/>
</dbReference>
<evidence type="ECO:0000313" key="2">
    <source>
        <dbReference type="EMBL" id="MFC5144343.1"/>
    </source>
</evidence>
<reference evidence="3" key="1">
    <citation type="journal article" date="2019" name="Int. J. Syst. Evol. Microbiol.">
        <title>The Global Catalogue of Microorganisms (GCM) 10K type strain sequencing project: providing services to taxonomists for standard genome sequencing and annotation.</title>
        <authorList>
            <consortium name="The Broad Institute Genomics Platform"/>
            <consortium name="The Broad Institute Genome Sequencing Center for Infectious Disease"/>
            <person name="Wu L."/>
            <person name="Ma J."/>
        </authorList>
    </citation>
    <scope>NUCLEOTIDE SEQUENCE [LARGE SCALE GENOMIC DNA]</scope>
    <source>
        <strain evidence="3">CGMCC 4.1641</strain>
    </source>
</reference>
<dbReference type="RefSeq" id="WP_382038123.1">
    <property type="nucleotide sequence ID" value="NZ_JBHSKJ010000003.1"/>
</dbReference>
<dbReference type="Pfam" id="PF11575">
    <property type="entry name" value="FhuF_C"/>
    <property type="match status" value="1"/>
</dbReference>
<proteinExistence type="predicted"/>
<sequence>MRLTGLAAVGPFFALRTEAAPEAPAEAPGEYLPLGEEAVRARVETVAGRLGTEDRRVAASVAYQGIAGRLLSVALGSAVLSGEVPDLGRLRWHPARTAPDDLWLPGPTALPGTAADPAGAIREHVLRGPLADLHELTRTVVPVSGRLLWGNAASSLAGSLRVLHAWCRDRGRPQDAARALDLARAVLADPLLHGTGTLVPGPAPRSAPSFVRSTCCLYYRVLPGGMCGDCVLRHAPPRVR</sequence>
<dbReference type="InterPro" id="IPR024726">
    <property type="entry name" value="FhuF_C"/>
</dbReference>
<comment type="caution">
    <text evidence="2">The sequence shown here is derived from an EMBL/GenBank/DDBJ whole genome shotgun (WGS) entry which is preliminary data.</text>
</comment>
<evidence type="ECO:0000313" key="3">
    <source>
        <dbReference type="Proteomes" id="UP001596222"/>
    </source>
</evidence>
<protein>
    <submittedName>
        <fullName evidence="2">(2Fe-2S)-binding protein</fullName>
    </submittedName>
</protein>
<accession>A0ABV9ZVU4</accession>